<evidence type="ECO:0000313" key="3">
    <source>
        <dbReference type="EMBL" id="PVG81263.1"/>
    </source>
</evidence>
<dbReference type="Gene3D" id="3.90.1300.10">
    <property type="entry name" value="Amidase signature (AS) domain"/>
    <property type="match status" value="1"/>
</dbReference>
<dbReference type="EMBL" id="QDGZ01000009">
    <property type="protein sequence ID" value="PVG81263.1"/>
    <property type="molecule type" value="Genomic_DNA"/>
</dbReference>
<dbReference type="SUPFAM" id="SSF75304">
    <property type="entry name" value="Amidase signature (AS) enzymes"/>
    <property type="match status" value="1"/>
</dbReference>
<dbReference type="AlphaFoldDB" id="A0A2T8F6D4"/>
<gene>
    <name evidence="3" type="ORF">DDE18_19170</name>
</gene>
<dbReference type="InterPro" id="IPR023631">
    <property type="entry name" value="Amidase_dom"/>
</dbReference>
<protein>
    <submittedName>
        <fullName evidence="3">Amidase</fullName>
    </submittedName>
</protein>
<sequence>MTRVHAFADDALSDLDAVGLVEALHDGLSIADVIEAAIARAEVVDGQVGAIAHRAWDRARAEARDPRPGFFAGVPTFVKDNVDVAGMPTQHGTDAFVSRPRPEDGEFARMFLATGLVPLGKTRLSEFGFSGAVDHPRLGPVRTPWHLDHYAGASSAGAAALVAAGVVPLAHANDGGGSIRIPASVNGLVGLKPTRGRLAQDTMFRDMPVRIVADGVVTRSVRDTAAFYREAEKVFRNPSLAPVGDITRPGVKRLRIAMTTKSVGREATPEVRELTLRTAALLESLGHTVEEIEPPVPESFPDLFLLYWSMLAMVLVRTGRRSYGPTWDPSRLDNLTLGLARHCRRNLHRLPLAIAAIGASGRLAARHHAAYDATLTPTLATATPAVGDLDPMGDYDDLMDRLRDWVAFTPLQNATGEPALSLPLATTSTGLPQGMMFASGRGREALLLQLALELEQAAPWALIQAGSAPGQAS</sequence>
<comment type="caution">
    <text evidence="3">The sequence shown here is derived from an EMBL/GenBank/DDBJ whole genome shotgun (WGS) entry which is preliminary data.</text>
</comment>
<evidence type="ECO:0000259" key="2">
    <source>
        <dbReference type="Pfam" id="PF01425"/>
    </source>
</evidence>
<dbReference type="GO" id="GO:0003824">
    <property type="term" value="F:catalytic activity"/>
    <property type="evidence" value="ECO:0007669"/>
    <property type="project" value="InterPro"/>
</dbReference>
<evidence type="ECO:0000256" key="1">
    <source>
        <dbReference type="ARBA" id="ARBA00009199"/>
    </source>
</evidence>
<organism evidence="3 4">
    <name type="scientific">Nocardioides gansuensis</name>
    <dbReference type="NCBI Taxonomy" id="2138300"/>
    <lineage>
        <taxon>Bacteria</taxon>
        <taxon>Bacillati</taxon>
        <taxon>Actinomycetota</taxon>
        <taxon>Actinomycetes</taxon>
        <taxon>Propionibacteriales</taxon>
        <taxon>Nocardioidaceae</taxon>
        <taxon>Nocardioides</taxon>
    </lineage>
</organism>
<dbReference type="InterPro" id="IPR036928">
    <property type="entry name" value="AS_sf"/>
</dbReference>
<comment type="similarity">
    <text evidence="1">Belongs to the amidase family.</text>
</comment>
<keyword evidence="4" id="KW-1185">Reference proteome</keyword>
<dbReference type="NCBIfam" id="NF005899">
    <property type="entry name" value="PRK07869.1"/>
    <property type="match status" value="1"/>
</dbReference>
<dbReference type="PANTHER" id="PTHR11895:SF7">
    <property type="entry name" value="GLUTAMYL-TRNA(GLN) AMIDOTRANSFERASE SUBUNIT A, MITOCHONDRIAL"/>
    <property type="match status" value="1"/>
</dbReference>
<proteinExistence type="inferred from homology"/>
<name>A0A2T8F6D4_9ACTN</name>
<dbReference type="OrthoDB" id="5175573at2"/>
<feature type="domain" description="Amidase" evidence="2">
    <location>
        <begin position="32"/>
        <end position="448"/>
    </location>
</feature>
<dbReference type="RefSeq" id="WP_116573879.1">
    <property type="nucleotide sequence ID" value="NZ_QDGZ01000009.1"/>
</dbReference>
<dbReference type="Pfam" id="PF01425">
    <property type="entry name" value="Amidase"/>
    <property type="match status" value="1"/>
</dbReference>
<reference evidence="3 4" key="1">
    <citation type="submission" date="2018-04" db="EMBL/GenBank/DDBJ databases">
        <title>Genome of Nocardioides gansuensis WSJ-1.</title>
        <authorList>
            <person name="Wu S."/>
            <person name="Wang G."/>
        </authorList>
    </citation>
    <scope>NUCLEOTIDE SEQUENCE [LARGE SCALE GENOMIC DNA]</scope>
    <source>
        <strain evidence="3 4">WSJ-1</strain>
    </source>
</reference>
<evidence type="ECO:0000313" key="4">
    <source>
        <dbReference type="Proteomes" id="UP000246018"/>
    </source>
</evidence>
<dbReference type="Proteomes" id="UP000246018">
    <property type="component" value="Unassembled WGS sequence"/>
</dbReference>
<dbReference type="InterPro" id="IPR000120">
    <property type="entry name" value="Amidase"/>
</dbReference>
<dbReference type="PANTHER" id="PTHR11895">
    <property type="entry name" value="TRANSAMIDASE"/>
    <property type="match status" value="1"/>
</dbReference>
<accession>A0A2T8F6D4</accession>